<feature type="binding site" evidence="13">
    <location>
        <position position="47"/>
    </location>
    <ligand>
        <name>[4Fe-4S] cluster</name>
        <dbReference type="ChEBI" id="CHEBI:49883"/>
        <label>1</label>
    </ligand>
</feature>
<evidence type="ECO:0000256" key="12">
    <source>
        <dbReference type="ARBA" id="ARBA00081141"/>
    </source>
</evidence>
<dbReference type="AlphaFoldDB" id="A0A318I612"/>
<dbReference type="EMBL" id="QJJX01000039">
    <property type="protein sequence ID" value="PXX19459.1"/>
    <property type="molecule type" value="Genomic_DNA"/>
</dbReference>
<keyword evidence="3 13" id="KW-0963">Cytoplasm</keyword>
<keyword evidence="7 13" id="KW-0408">Iron</keyword>
<evidence type="ECO:0000256" key="6">
    <source>
        <dbReference type="ARBA" id="ARBA00022723"/>
    </source>
</evidence>
<dbReference type="InterPro" id="IPR058240">
    <property type="entry name" value="rSAM_sf"/>
</dbReference>
<dbReference type="SMART" id="SM00729">
    <property type="entry name" value="Elp3"/>
    <property type="match status" value="1"/>
</dbReference>
<dbReference type="InterPro" id="IPR006463">
    <property type="entry name" value="MiaB_methiolase"/>
</dbReference>
<feature type="binding site" evidence="13">
    <location>
        <position position="162"/>
    </location>
    <ligand>
        <name>[4Fe-4S] cluster</name>
        <dbReference type="ChEBI" id="CHEBI:49883"/>
        <label>2</label>
        <note>4Fe-4S-S-AdoMet</note>
    </ligand>
</feature>
<proteinExistence type="inferred from homology"/>
<dbReference type="STRING" id="1122991.GCA_000613445_00780"/>
<evidence type="ECO:0000256" key="2">
    <source>
        <dbReference type="ARBA" id="ARBA00022485"/>
    </source>
</evidence>
<dbReference type="SFLD" id="SFLDG01061">
    <property type="entry name" value="methylthiotransferase"/>
    <property type="match status" value="1"/>
</dbReference>
<organism evidence="17 18">
    <name type="scientific">Hoylesella shahii DSM 15611 = JCM 12083</name>
    <dbReference type="NCBI Taxonomy" id="1122991"/>
    <lineage>
        <taxon>Bacteria</taxon>
        <taxon>Pseudomonadati</taxon>
        <taxon>Bacteroidota</taxon>
        <taxon>Bacteroidia</taxon>
        <taxon>Bacteroidales</taxon>
        <taxon>Prevotellaceae</taxon>
        <taxon>Hoylesella</taxon>
    </lineage>
</organism>
<comment type="caution">
    <text evidence="17">The sequence shown here is derived from an EMBL/GenBank/DDBJ whole genome shotgun (WGS) entry which is preliminary data.</text>
</comment>
<evidence type="ECO:0000259" key="16">
    <source>
        <dbReference type="PROSITE" id="PS51918"/>
    </source>
</evidence>
<keyword evidence="8 13" id="KW-0411">Iron-sulfur</keyword>
<evidence type="ECO:0000259" key="15">
    <source>
        <dbReference type="PROSITE" id="PS51449"/>
    </source>
</evidence>
<keyword evidence="18" id="KW-1185">Reference proteome</keyword>
<evidence type="ECO:0000256" key="8">
    <source>
        <dbReference type="ARBA" id="ARBA00023014"/>
    </source>
</evidence>
<comment type="similarity">
    <text evidence="13">Belongs to the methylthiotransferase family. MiaB subfamily.</text>
</comment>
<accession>A0A318I612</accession>
<dbReference type="GO" id="GO:0051539">
    <property type="term" value="F:4 iron, 4 sulfur cluster binding"/>
    <property type="evidence" value="ECO:0007669"/>
    <property type="project" value="UniProtKB-UniRule"/>
</dbReference>
<dbReference type="Pfam" id="PF00919">
    <property type="entry name" value="UPF0004"/>
    <property type="match status" value="1"/>
</dbReference>
<keyword evidence="5 13" id="KW-0949">S-adenosyl-L-methionine</keyword>
<evidence type="ECO:0000256" key="13">
    <source>
        <dbReference type="HAMAP-Rule" id="MF_01864"/>
    </source>
</evidence>
<keyword evidence="4 13" id="KW-0808">Transferase</keyword>
<dbReference type="Pfam" id="PF04055">
    <property type="entry name" value="Radical_SAM"/>
    <property type="match status" value="1"/>
</dbReference>
<sequence>MKKLYIETYGCQMNVADSEVVASVMQMAGYEMCQDEDEADAIFMNTCSVRENAENKIYNRLDTLHAEQKKGRKVILGVLGCMAERVKDDLIENHHAQLVAGPDSYLNLPDMIAQAEAGNKAIDIALSKTETYKDIVPQRVALAKISGFVSIMRGCDNFCHYCIVPYTRGRERSRDVDSILNEVRNLQQQGYKEVTLLGQNVNSYRFVNAEGQIVDFPQLLRLVAETAPTMRIRFSTPHPKDMSDATLRVIAEVPNVCRHIHLPIQSGSDKVLKLMNRKYNVEWYLSRVKAIRELVPDCGLSTDIFVGFHGETEVDHQESLRIMREVGYDSAFMFKYSERPGTYASKHLPDDVPEDVKIRRLNELIMVQNENSAIANRAEVGKVREVLVEGPSKRSREQLCGRTEQNKMVVFDKGNHHIGQYVQVRITGSTSATLLGEAVD</sequence>
<dbReference type="Gene3D" id="3.40.50.12160">
    <property type="entry name" value="Methylthiotransferase, N-terminal domain"/>
    <property type="match status" value="1"/>
</dbReference>
<dbReference type="InterPro" id="IPR023404">
    <property type="entry name" value="rSAM_horseshoe"/>
</dbReference>
<evidence type="ECO:0000256" key="3">
    <source>
        <dbReference type="ARBA" id="ARBA00022490"/>
    </source>
</evidence>
<feature type="binding site" evidence="13">
    <location>
        <position position="11"/>
    </location>
    <ligand>
        <name>[4Fe-4S] cluster</name>
        <dbReference type="ChEBI" id="CHEBI:49883"/>
        <label>1</label>
    </ligand>
</feature>
<dbReference type="NCBIfam" id="TIGR00089">
    <property type="entry name" value="MiaB/RimO family radical SAM methylthiotransferase"/>
    <property type="match status" value="1"/>
</dbReference>
<dbReference type="GO" id="GO:0005829">
    <property type="term" value="C:cytosol"/>
    <property type="evidence" value="ECO:0007669"/>
    <property type="project" value="TreeGrafter"/>
</dbReference>
<dbReference type="PANTHER" id="PTHR43020:SF2">
    <property type="entry name" value="MITOCHONDRIAL TRNA METHYLTHIOTRANSFERASE CDK5RAP1"/>
    <property type="match status" value="1"/>
</dbReference>
<feature type="binding site" evidence="13">
    <location>
        <position position="81"/>
    </location>
    <ligand>
        <name>[4Fe-4S] cluster</name>
        <dbReference type="ChEBI" id="CHEBI:49883"/>
        <label>1</label>
    </ligand>
</feature>
<dbReference type="InterPro" id="IPR013848">
    <property type="entry name" value="Methylthiotransferase_N"/>
</dbReference>
<dbReference type="NCBIfam" id="TIGR01574">
    <property type="entry name" value="miaB-methiolase"/>
    <property type="match status" value="1"/>
</dbReference>
<dbReference type="GO" id="GO:0035597">
    <property type="term" value="F:tRNA-2-methylthio-N(6)-dimethylallyladenosine(37) synthase activity"/>
    <property type="evidence" value="ECO:0007669"/>
    <property type="project" value="UniProtKB-EC"/>
</dbReference>
<dbReference type="PROSITE" id="PS50926">
    <property type="entry name" value="TRAM"/>
    <property type="match status" value="1"/>
</dbReference>
<feature type="domain" description="TRAM" evidence="14">
    <location>
        <begin position="377"/>
        <end position="440"/>
    </location>
</feature>
<evidence type="ECO:0000313" key="17">
    <source>
        <dbReference type="EMBL" id="PXX19459.1"/>
    </source>
</evidence>
<keyword evidence="6 13" id="KW-0479">Metal-binding</keyword>
<evidence type="ECO:0000256" key="7">
    <source>
        <dbReference type="ARBA" id="ARBA00023004"/>
    </source>
</evidence>
<gene>
    <name evidence="13" type="primary">miaB</name>
    <name evidence="17" type="ORF">EJ73_02436</name>
</gene>
<evidence type="ECO:0000256" key="9">
    <source>
        <dbReference type="ARBA" id="ARBA00033765"/>
    </source>
</evidence>
<protein>
    <recommendedName>
        <fullName evidence="10 13">tRNA-2-methylthio-N(6)-dimethylallyladenosine synthase</fullName>
        <ecNumber evidence="9 13">2.8.4.3</ecNumber>
    </recommendedName>
    <alternativeName>
        <fullName evidence="12 13">(Dimethylallyl)adenosine tRNA methylthiotransferase MiaB</fullName>
    </alternativeName>
    <alternativeName>
        <fullName evidence="11 13">tRNA-i(6)A37 methylthiotransferase</fullName>
    </alternativeName>
</protein>
<dbReference type="InterPro" id="IPR005839">
    <property type="entry name" value="Methylthiotransferase"/>
</dbReference>
<comment type="cofactor">
    <cofactor evidence="13">
        <name>[4Fe-4S] cluster</name>
        <dbReference type="ChEBI" id="CHEBI:49883"/>
    </cofactor>
    <text evidence="13">Binds 2 [4Fe-4S] clusters. One cluster is coordinated with 3 cysteines and an exchangeable S-adenosyl-L-methionine.</text>
</comment>
<feature type="domain" description="Radical SAM core" evidence="16">
    <location>
        <begin position="141"/>
        <end position="375"/>
    </location>
</feature>
<dbReference type="SFLD" id="SFLDG01082">
    <property type="entry name" value="B12-binding_domain_containing"/>
    <property type="match status" value="1"/>
</dbReference>
<dbReference type="EC" id="2.8.4.3" evidence="9 13"/>
<dbReference type="SUPFAM" id="SSF102114">
    <property type="entry name" value="Radical SAM enzymes"/>
    <property type="match status" value="1"/>
</dbReference>
<feature type="binding site" evidence="13">
    <location>
        <position position="159"/>
    </location>
    <ligand>
        <name>[4Fe-4S] cluster</name>
        <dbReference type="ChEBI" id="CHEBI:49883"/>
        <label>2</label>
        <note>4Fe-4S-S-AdoMet</note>
    </ligand>
</feature>
<dbReference type="InterPro" id="IPR007197">
    <property type="entry name" value="rSAM"/>
</dbReference>
<evidence type="ECO:0000259" key="14">
    <source>
        <dbReference type="PROSITE" id="PS50926"/>
    </source>
</evidence>
<dbReference type="SFLD" id="SFLDF00413">
    <property type="entry name" value="CDK5RAP1"/>
    <property type="match status" value="1"/>
</dbReference>
<keyword evidence="2 13" id="KW-0004">4Fe-4S</keyword>
<dbReference type="HAMAP" id="MF_01864">
    <property type="entry name" value="tRNA_metthiotr_MiaB"/>
    <property type="match status" value="1"/>
</dbReference>
<dbReference type="GO" id="GO:0046872">
    <property type="term" value="F:metal ion binding"/>
    <property type="evidence" value="ECO:0007669"/>
    <property type="project" value="UniProtKB-KW"/>
</dbReference>
<dbReference type="InterPro" id="IPR002792">
    <property type="entry name" value="TRAM_dom"/>
</dbReference>
<evidence type="ECO:0000256" key="1">
    <source>
        <dbReference type="ARBA" id="ARBA00003234"/>
    </source>
</evidence>
<evidence type="ECO:0000256" key="10">
    <source>
        <dbReference type="ARBA" id="ARBA00068570"/>
    </source>
</evidence>
<evidence type="ECO:0000256" key="4">
    <source>
        <dbReference type="ARBA" id="ARBA00022679"/>
    </source>
</evidence>
<evidence type="ECO:0000256" key="5">
    <source>
        <dbReference type="ARBA" id="ARBA00022691"/>
    </source>
</evidence>
<dbReference type="SFLD" id="SFLDF00273">
    <property type="entry name" value="(dimethylallyl)adenosine_tRNA"/>
    <property type="match status" value="1"/>
</dbReference>
<dbReference type="FunFam" id="3.80.30.20:FF:000001">
    <property type="entry name" value="tRNA-2-methylthio-N(6)-dimethylallyladenosine synthase 2"/>
    <property type="match status" value="1"/>
</dbReference>
<comment type="catalytic activity">
    <reaction evidence="13">
        <text>N(6)-dimethylallyladenosine(37) in tRNA + (sulfur carrier)-SH + AH2 + 2 S-adenosyl-L-methionine = 2-methylsulfanyl-N(6)-dimethylallyladenosine(37) in tRNA + (sulfur carrier)-H + 5'-deoxyadenosine + L-methionine + A + S-adenosyl-L-homocysteine + 2 H(+)</text>
        <dbReference type="Rhea" id="RHEA:37067"/>
        <dbReference type="Rhea" id="RHEA-COMP:10375"/>
        <dbReference type="Rhea" id="RHEA-COMP:10376"/>
        <dbReference type="Rhea" id="RHEA-COMP:14737"/>
        <dbReference type="Rhea" id="RHEA-COMP:14739"/>
        <dbReference type="ChEBI" id="CHEBI:13193"/>
        <dbReference type="ChEBI" id="CHEBI:15378"/>
        <dbReference type="ChEBI" id="CHEBI:17319"/>
        <dbReference type="ChEBI" id="CHEBI:17499"/>
        <dbReference type="ChEBI" id="CHEBI:29917"/>
        <dbReference type="ChEBI" id="CHEBI:57844"/>
        <dbReference type="ChEBI" id="CHEBI:57856"/>
        <dbReference type="ChEBI" id="CHEBI:59789"/>
        <dbReference type="ChEBI" id="CHEBI:64428"/>
        <dbReference type="ChEBI" id="CHEBI:74415"/>
        <dbReference type="ChEBI" id="CHEBI:74417"/>
        <dbReference type="EC" id="2.8.4.3"/>
    </reaction>
</comment>
<dbReference type="RefSeq" id="WP_025817018.1">
    <property type="nucleotide sequence ID" value="NZ_BAIZ01000040.1"/>
</dbReference>
<comment type="subunit">
    <text evidence="13">Monomer.</text>
</comment>
<dbReference type="SFLD" id="SFLDS00029">
    <property type="entry name" value="Radical_SAM"/>
    <property type="match status" value="1"/>
</dbReference>
<comment type="function">
    <text evidence="1 13">Catalyzes the methylthiolation of N6-(dimethylallyl)adenosine (i(6)A), leading to the formation of 2-methylthio-N6-(dimethylallyl)adenosine (ms(2)i(6)A) at position 37 in tRNAs that read codons beginning with uridine.</text>
</comment>
<feature type="domain" description="MTTase N-terminal" evidence="15">
    <location>
        <begin position="2"/>
        <end position="117"/>
    </location>
</feature>
<dbReference type="Gene3D" id="3.80.30.20">
    <property type="entry name" value="tm_1862 like domain"/>
    <property type="match status" value="1"/>
</dbReference>
<feature type="binding site" evidence="13">
    <location>
        <position position="155"/>
    </location>
    <ligand>
        <name>[4Fe-4S] cluster</name>
        <dbReference type="ChEBI" id="CHEBI:49883"/>
        <label>2</label>
        <note>4Fe-4S-S-AdoMet</note>
    </ligand>
</feature>
<dbReference type="OrthoDB" id="9805215at2"/>
<dbReference type="PANTHER" id="PTHR43020">
    <property type="entry name" value="CDK5 REGULATORY SUBUNIT-ASSOCIATED PROTEIN 1"/>
    <property type="match status" value="1"/>
</dbReference>
<dbReference type="PROSITE" id="PS51918">
    <property type="entry name" value="RADICAL_SAM"/>
    <property type="match status" value="1"/>
</dbReference>
<evidence type="ECO:0000313" key="18">
    <source>
        <dbReference type="Proteomes" id="UP000248314"/>
    </source>
</evidence>
<dbReference type="InterPro" id="IPR038135">
    <property type="entry name" value="Methylthiotransferase_N_sf"/>
</dbReference>
<dbReference type="FunFam" id="3.40.50.12160:FF:000003">
    <property type="entry name" value="CDK5 regulatory subunit-associated protein 1"/>
    <property type="match status" value="1"/>
</dbReference>
<dbReference type="InterPro" id="IPR006638">
    <property type="entry name" value="Elp3/MiaA/NifB-like_rSAM"/>
</dbReference>
<keyword evidence="13" id="KW-0819">tRNA processing</keyword>
<comment type="subcellular location">
    <subcellularLocation>
        <location evidence="13">Cytoplasm</location>
    </subcellularLocation>
</comment>
<dbReference type="PROSITE" id="PS51449">
    <property type="entry name" value="MTTASE_N"/>
    <property type="match status" value="1"/>
</dbReference>
<reference evidence="17 18" key="1">
    <citation type="submission" date="2018-05" db="EMBL/GenBank/DDBJ databases">
        <title>Genomic Encyclopedia of Type Strains, Phase I: the one thousand microbial genomes (KMG-I) project.</title>
        <authorList>
            <person name="Kyrpides N."/>
        </authorList>
    </citation>
    <scope>NUCLEOTIDE SEQUENCE [LARGE SCALE GENOMIC DNA]</scope>
    <source>
        <strain evidence="17 18">DSM 15611</strain>
    </source>
</reference>
<name>A0A318I612_9BACT</name>
<dbReference type="Pfam" id="PF01938">
    <property type="entry name" value="TRAM"/>
    <property type="match status" value="1"/>
</dbReference>
<evidence type="ECO:0000256" key="11">
    <source>
        <dbReference type="ARBA" id="ARBA00080698"/>
    </source>
</evidence>
<dbReference type="CDD" id="cd01335">
    <property type="entry name" value="Radical_SAM"/>
    <property type="match status" value="1"/>
</dbReference>
<dbReference type="Proteomes" id="UP000248314">
    <property type="component" value="Unassembled WGS sequence"/>
</dbReference>